<dbReference type="OrthoDB" id="39920at2"/>
<organism evidence="6 7">
    <name type="scientific">Pseudothermotoga hypogea DSM 11164 = NBRC 106472</name>
    <dbReference type="NCBI Taxonomy" id="1123384"/>
    <lineage>
        <taxon>Bacteria</taxon>
        <taxon>Thermotogati</taxon>
        <taxon>Thermotogota</taxon>
        <taxon>Thermotogae</taxon>
        <taxon>Thermotogales</taxon>
        <taxon>Thermotogaceae</taxon>
        <taxon>Pseudothermotoga</taxon>
    </lineage>
</organism>
<dbReference type="InterPro" id="IPR030678">
    <property type="entry name" value="Peptide/Ni-bd"/>
</dbReference>
<dbReference type="GO" id="GO:0042597">
    <property type="term" value="C:periplasmic space"/>
    <property type="evidence" value="ECO:0007669"/>
    <property type="project" value="UniProtKB-ARBA"/>
</dbReference>
<keyword evidence="2" id="KW-0813">Transport</keyword>
<evidence type="ECO:0000256" key="3">
    <source>
        <dbReference type="ARBA" id="ARBA00022729"/>
    </source>
</evidence>
<evidence type="ECO:0000256" key="1">
    <source>
        <dbReference type="ARBA" id="ARBA00005695"/>
    </source>
</evidence>
<proteinExistence type="inferred from homology"/>
<evidence type="ECO:0000313" key="6">
    <source>
        <dbReference type="EMBL" id="AJC74014.1"/>
    </source>
</evidence>
<dbReference type="PIRSF" id="PIRSF002741">
    <property type="entry name" value="MppA"/>
    <property type="match status" value="1"/>
</dbReference>
<dbReference type="CDD" id="cd00995">
    <property type="entry name" value="PBP2_NikA_DppA_OppA_like"/>
    <property type="match status" value="1"/>
</dbReference>
<accession>A0A0X1KS54</accession>
<dbReference type="EMBL" id="CP007141">
    <property type="protein sequence ID" value="AJC74014.1"/>
    <property type="molecule type" value="Genomic_DNA"/>
</dbReference>
<sequence>MKRLAVSLIVLAFFASLVAAPSYDSVIRVGSDQNPTTMDPAMYQDLASAQVMRNVFETLVAYDADVKQIHPLLAESWEVSPDLKEWTFKLRKGVRFQKGKFQDGREVTAEDVKYSFERAITISPMVRLYMVDHVEVLDRYTVKVVLKYPYAPFLTVLTDVGAAIVPKEECEGWKDQFTLHPVGTGPFKMVEWVKDSHMVFERNEDYWGERPYLKQIIYKFIPDKSVLTMALLSGEVDITSDVLDQDIPKLNANPNVQAMAVGGCNVYAVYMNSMKGPTTDKRVREAFFRGIDIEQLVKVIFPNGTGIAAYGPIPPGSWAYNPNVKSFYTGYDPEKAKQLLKEAGYDGKPVKMTIYTPEDPNRRKAAVIIQSMLKKVGFEIEVQSLEWGSFTAVTSKADADAYTIGWTWYPDPEFFIFYMFHSSRKGTYGNGGGYNNPEVDRLIELGESSVDQEQRTQYYRKAEELIMKDLYYFPLWHKLVVNGVNKKVRGYKPSPDMMIRLYAPGTNVWVEK</sequence>
<evidence type="ECO:0000256" key="2">
    <source>
        <dbReference type="ARBA" id="ARBA00022448"/>
    </source>
</evidence>
<comment type="similarity">
    <text evidence="1">Belongs to the bacterial solute-binding protein 5 family.</text>
</comment>
<dbReference type="KEGG" id="phy:AJ81_07230"/>
<keyword evidence="7" id="KW-1185">Reference proteome</keyword>
<protein>
    <submittedName>
        <fullName evidence="6">ABC transporter substrate-binding protein</fullName>
    </submittedName>
</protein>
<name>A0A0X1KS54_9THEM</name>
<evidence type="ECO:0000313" key="7">
    <source>
        <dbReference type="Proteomes" id="UP000077469"/>
    </source>
</evidence>
<dbReference type="SUPFAM" id="SSF53850">
    <property type="entry name" value="Periplasmic binding protein-like II"/>
    <property type="match status" value="1"/>
</dbReference>
<dbReference type="Gene3D" id="3.40.190.10">
    <property type="entry name" value="Periplasmic binding protein-like II"/>
    <property type="match status" value="1"/>
</dbReference>
<dbReference type="GO" id="GO:1904680">
    <property type="term" value="F:peptide transmembrane transporter activity"/>
    <property type="evidence" value="ECO:0007669"/>
    <property type="project" value="TreeGrafter"/>
</dbReference>
<feature type="domain" description="Solute-binding protein family 5" evidence="5">
    <location>
        <begin position="68"/>
        <end position="425"/>
    </location>
</feature>
<dbReference type="STRING" id="1123384.AJ81_07230"/>
<gene>
    <name evidence="6" type="ORF">AJ81_07230</name>
</gene>
<reference evidence="6 7" key="1">
    <citation type="submission" date="2014-01" db="EMBL/GenBank/DDBJ databases">
        <title>Genome sequencing of Thermotog hypogea.</title>
        <authorList>
            <person name="Zhang X."/>
            <person name="Alvare G."/>
            <person name="Fristensky B."/>
            <person name="Chen L."/>
            <person name="Suen T."/>
            <person name="Chen Q."/>
            <person name="Ma K."/>
        </authorList>
    </citation>
    <scope>NUCLEOTIDE SEQUENCE [LARGE SCALE GENOMIC DNA]</scope>
    <source>
        <strain evidence="6 7">DSM 11164</strain>
    </source>
</reference>
<dbReference type="Pfam" id="PF00496">
    <property type="entry name" value="SBP_bac_5"/>
    <property type="match status" value="1"/>
</dbReference>
<dbReference type="Gene3D" id="3.10.105.10">
    <property type="entry name" value="Dipeptide-binding Protein, Domain 3"/>
    <property type="match status" value="1"/>
</dbReference>
<dbReference type="Proteomes" id="UP000077469">
    <property type="component" value="Chromosome"/>
</dbReference>
<feature type="signal peptide" evidence="4">
    <location>
        <begin position="1"/>
        <end position="19"/>
    </location>
</feature>
<dbReference type="GO" id="GO:0015833">
    <property type="term" value="P:peptide transport"/>
    <property type="evidence" value="ECO:0007669"/>
    <property type="project" value="TreeGrafter"/>
</dbReference>
<dbReference type="PANTHER" id="PTHR30290">
    <property type="entry name" value="PERIPLASMIC BINDING COMPONENT OF ABC TRANSPORTER"/>
    <property type="match status" value="1"/>
</dbReference>
<feature type="chain" id="PRO_5006945746" evidence="4">
    <location>
        <begin position="20"/>
        <end position="512"/>
    </location>
</feature>
<dbReference type="PANTHER" id="PTHR30290:SF9">
    <property type="entry name" value="OLIGOPEPTIDE-BINDING PROTEIN APPA"/>
    <property type="match status" value="1"/>
</dbReference>
<dbReference type="Gene3D" id="3.90.76.10">
    <property type="entry name" value="Dipeptide-binding Protein, Domain 1"/>
    <property type="match status" value="1"/>
</dbReference>
<evidence type="ECO:0000259" key="5">
    <source>
        <dbReference type="Pfam" id="PF00496"/>
    </source>
</evidence>
<keyword evidence="3 4" id="KW-0732">Signal</keyword>
<dbReference type="AlphaFoldDB" id="A0A0X1KS54"/>
<dbReference type="PATRIC" id="fig|1123384.7.peg.1453"/>
<dbReference type="InterPro" id="IPR000914">
    <property type="entry name" value="SBP_5_dom"/>
</dbReference>
<evidence type="ECO:0000256" key="4">
    <source>
        <dbReference type="SAM" id="SignalP"/>
    </source>
</evidence>
<dbReference type="InterPro" id="IPR039424">
    <property type="entry name" value="SBP_5"/>
</dbReference>
<dbReference type="RefSeq" id="WP_031504344.1">
    <property type="nucleotide sequence ID" value="NC_022795.1"/>
</dbReference>
<dbReference type="GO" id="GO:0043190">
    <property type="term" value="C:ATP-binding cassette (ABC) transporter complex"/>
    <property type="evidence" value="ECO:0007669"/>
    <property type="project" value="InterPro"/>
</dbReference>
<dbReference type="PaxDb" id="1123384-AJ81_07230"/>